<keyword evidence="4" id="KW-0833">Ubl conjugation pathway</keyword>
<dbReference type="SUPFAM" id="SSF54001">
    <property type="entry name" value="Cysteine proteinases"/>
    <property type="match status" value="1"/>
</dbReference>
<feature type="region of interest" description="Disordered" evidence="8">
    <location>
        <begin position="72"/>
        <end position="227"/>
    </location>
</feature>
<dbReference type="InterPro" id="IPR001394">
    <property type="entry name" value="Peptidase_C19_UCH"/>
</dbReference>
<accession>A0A077W8G7</accession>
<keyword evidence="3" id="KW-0645">Protease</keyword>
<feature type="compositionally biased region" description="Basic and acidic residues" evidence="8">
    <location>
        <begin position="75"/>
        <end position="86"/>
    </location>
</feature>
<evidence type="ECO:0000256" key="8">
    <source>
        <dbReference type="SAM" id="MobiDB-lite"/>
    </source>
</evidence>
<dbReference type="InterPro" id="IPR038765">
    <property type="entry name" value="Papain-like_cys_pep_sf"/>
</dbReference>
<feature type="coiled-coil region" evidence="7">
    <location>
        <begin position="405"/>
        <end position="500"/>
    </location>
</feature>
<dbReference type="Pfam" id="PF00443">
    <property type="entry name" value="UCH"/>
    <property type="match status" value="1"/>
</dbReference>
<feature type="compositionally biased region" description="Low complexity" evidence="8">
    <location>
        <begin position="91"/>
        <end position="104"/>
    </location>
</feature>
<evidence type="ECO:0000256" key="4">
    <source>
        <dbReference type="ARBA" id="ARBA00022786"/>
    </source>
</evidence>
<protein>
    <recommendedName>
        <fullName evidence="2">ubiquitinyl hydrolase 1</fullName>
        <ecNumber evidence="2">3.4.19.12</ecNumber>
    </recommendedName>
</protein>
<dbReference type="GO" id="GO:0043161">
    <property type="term" value="P:proteasome-mediated ubiquitin-dependent protein catabolic process"/>
    <property type="evidence" value="ECO:0007669"/>
    <property type="project" value="InterPro"/>
</dbReference>
<dbReference type="GO" id="GO:0016579">
    <property type="term" value="P:protein deubiquitination"/>
    <property type="evidence" value="ECO:0007669"/>
    <property type="project" value="InterPro"/>
</dbReference>
<dbReference type="EC" id="3.4.19.12" evidence="2"/>
<evidence type="ECO:0000313" key="10">
    <source>
        <dbReference type="EMBL" id="CDS03652.1"/>
    </source>
</evidence>
<evidence type="ECO:0000259" key="9">
    <source>
        <dbReference type="PROSITE" id="PS50235"/>
    </source>
</evidence>
<dbReference type="GO" id="GO:0061136">
    <property type="term" value="P:regulation of proteasomal protein catabolic process"/>
    <property type="evidence" value="ECO:0007669"/>
    <property type="project" value="TreeGrafter"/>
</dbReference>
<dbReference type="AlphaFoldDB" id="A0A077W8G7"/>
<evidence type="ECO:0000256" key="2">
    <source>
        <dbReference type="ARBA" id="ARBA00012759"/>
    </source>
</evidence>
<dbReference type="InterPro" id="IPR044635">
    <property type="entry name" value="UBP14-like"/>
</dbReference>
<keyword evidence="7" id="KW-0175">Coiled coil</keyword>
<keyword evidence="5" id="KW-0378">Hydrolase</keyword>
<organism evidence="10">
    <name type="scientific">Lichtheimia ramosa</name>
    <dbReference type="NCBI Taxonomy" id="688394"/>
    <lineage>
        <taxon>Eukaryota</taxon>
        <taxon>Fungi</taxon>
        <taxon>Fungi incertae sedis</taxon>
        <taxon>Mucoromycota</taxon>
        <taxon>Mucoromycotina</taxon>
        <taxon>Mucoromycetes</taxon>
        <taxon>Mucorales</taxon>
        <taxon>Lichtheimiaceae</taxon>
        <taxon>Lichtheimia</taxon>
    </lineage>
</organism>
<dbReference type="PANTHER" id="PTHR43982">
    <property type="entry name" value="UBIQUITIN CARBOXYL-TERMINAL HYDROLASE"/>
    <property type="match status" value="1"/>
</dbReference>
<dbReference type="PANTHER" id="PTHR43982:SF6">
    <property type="entry name" value="UBIQUITIN CARBOXYL-TERMINAL HYDROLASE 2-RELATED"/>
    <property type="match status" value="1"/>
</dbReference>
<dbReference type="InterPro" id="IPR028889">
    <property type="entry name" value="USP"/>
</dbReference>
<dbReference type="GO" id="GO:0070628">
    <property type="term" value="F:proteasome binding"/>
    <property type="evidence" value="ECO:0007669"/>
    <property type="project" value="TreeGrafter"/>
</dbReference>
<proteinExistence type="predicted"/>
<evidence type="ECO:0000256" key="5">
    <source>
        <dbReference type="ARBA" id="ARBA00022801"/>
    </source>
</evidence>
<keyword evidence="6" id="KW-0788">Thiol protease</keyword>
<sequence length="591" mass="68180">MDDFVEDETQPDWTSKRIGGIEVDQKEVQRAKKFVTNLRELFVNLGNSKARAISPTYDLAYMALLNGKDIEEAEDKTTQKKQDEKSAPPSQQQHHQQNGPVEKVQQQHEKQEDNTSALEEQEKENESSMEQQNENESSMEQQNVSPVNEAAQDTETHSTEKPSSSDSNESAQVSNTSTEKPPVSDTNDDSVMPDVDKENELPPSYDQVVKEKEKGDSSGALILYEKKPELPRRPSAANMMLGKQQDVTECMSNVMFLIEAAVKPLEKKNDEQTRDIVRDLFYFKARQILTYQDTQTLRNVRKEQHEEFAHVMVDAVEGKDLYDGLDEYFFAGRVENFHGGRGATREVTVSTFPPVLQIQVQRVQFDRETSNVYKSNAFIKLEKVIYLDRYSEANCEALAGRRAEVAAWQKEVESNKEIIQQLTENKAYPMPIPQMLEASAAILEEYRDQESEELAQMHEQALQLLKDEANTARKTIERSKEAIEQLQQRIRRQYEDLTDIAYRLHAVFIHQGQANYGHYWVYIYNHQKEQWWKYNDSLVTKVDESEIFQNTTGRTANPYFVVYIKESEVERLVDLGVKSDQEQEQDVNQNS</sequence>
<dbReference type="Gene3D" id="3.90.70.10">
    <property type="entry name" value="Cysteine proteinases"/>
    <property type="match status" value="1"/>
</dbReference>
<comment type="catalytic activity">
    <reaction evidence="1">
        <text>Thiol-dependent hydrolysis of ester, thioester, amide, peptide and isopeptide bonds formed by the C-terminal Gly of ubiquitin (a 76-residue protein attached to proteins as an intracellular targeting signal).</text>
        <dbReference type="EC" id="3.4.19.12"/>
    </reaction>
</comment>
<name>A0A077W8G7_9FUNG</name>
<evidence type="ECO:0000256" key="3">
    <source>
        <dbReference type="ARBA" id="ARBA00022670"/>
    </source>
</evidence>
<gene>
    <name evidence="10" type="ORF">LRAMOSA01054</name>
</gene>
<feature type="domain" description="USP" evidence="9">
    <location>
        <begin position="181"/>
        <end position="566"/>
    </location>
</feature>
<dbReference type="PROSITE" id="PS00973">
    <property type="entry name" value="USP_2"/>
    <property type="match status" value="1"/>
</dbReference>
<dbReference type="OrthoDB" id="2420415at2759"/>
<dbReference type="PROSITE" id="PS50235">
    <property type="entry name" value="USP_3"/>
    <property type="match status" value="1"/>
</dbReference>
<dbReference type="InterPro" id="IPR018200">
    <property type="entry name" value="USP_CS"/>
</dbReference>
<feature type="compositionally biased region" description="Polar residues" evidence="8">
    <location>
        <begin position="161"/>
        <end position="179"/>
    </location>
</feature>
<evidence type="ECO:0000256" key="7">
    <source>
        <dbReference type="SAM" id="Coils"/>
    </source>
</evidence>
<dbReference type="EMBL" id="LK023313">
    <property type="protein sequence ID" value="CDS03652.1"/>
    <property type="molecule type" value="Genomic_DNA"/>
</dbReference>
<dbReference type="GO" id="GO:0004843">
    <property type="term" value="F:cysteine-type deubiquitinase activity"/>
    <property type="evidence" value="ECO:0007669"/>
    <property type="project" value="UniProtKB-EC"/>
</dbReference>
<feature type="compositionally biased region" description="Low complexity" evidence="8">
    <location>
        <begin position="128"/>
        <end position="143"/>
    </location>
</feature>
<reference evidence="10" key="1">
    <citation type="journal article" date="2014" name="Genome Announc.">
        <title>De novo whole-genome sequence and genome annotation of Lichtheimia ramosa.</title>
        <authorList>
            <person name="Linde J."/>
            <person name="Schwartze V."/>
            <person name="Binder U."/>
            <person name="Lass-Florl C."/>
            <person name="Voigt K."/>
            <person name="Horn F."/>
        </authorList>
    </citation>
    <scope>NUCLEOTIDE SEQUENCE</scope>
    <source>
        <strain evidence="10">JMRC FSU:6197</strain>
    </source>
</reference>
<evidence type="ECO:0000256" key="1">
    <source>
        <dbReference type="ARBA" id="ARBA00000707"/>
    </source>
</evidence>
<evidence type="ECO:0000256" key="6">
    <source>
        <dbReference type="ARBA" id="ARBA00022807"/>
    </source>
</evidence>